<dbReference type="SMART" id="SM00015">
    <property type="entry name" value="IQ"/>
    <property type="match status" value="4"/>
</dbReference>
<comment type="similarity">
    <text evidence="2">Belongs to the metallo-dependent hydrolases superfamily. Adenosine and AMP deaminases family.</text>
</comment>
<dbReference type="GO" id="GO:0051010">
    <property type="term" value="F:microtubule plus-end binding"/>
    <property type="evidence" value="ECO:0007669"/>
    <property type="project" value="TreeGrafter"/>
</dbReference>
<dbReference type="SUPFAM" id="SSF51556">
    <property type="entry name" value="Metallo-dependent hydrolases"/>
    <property type="match status" value="1"/>
</dbReference>
<keyword evidence="8" id="KW-0175">Coiled coil</keyword>
<dbReference type="SUPFAM" id="SSF52833">
    <property type="entry name" value="Thioredoxin-like"/>
    <property type="match status" value="1"/>
</dbReference>
<dbReference type="OrthoDB" id="2130750at2759"/>
<gene>
    <name evidence="14" type="primary">CLIP1</name>
    <name evidence="14" type="ORF">AK812_SmicGene6778</name>
</gene>
<feature type="domain" description="Thioredoxin" evidence="13">
    <location>
        <begin position="1206"/>
        <end position="1331"/>
    </location>
</feature>
<dbReference type="Pfam" id="PF00962">
    <property type="entry name" value="A_deaminase"/>
    <property type="match status" value="1"/>
</dbReference>
<sequence>MQVPAPSSAYSIDKNRLDAACRKKDAKNHSELPRAHFEVCPTSSLETGAWTSKEGAPSWPEHPLLTMLEAGAKVSINSDDPTVFDTSLSEELLLCIRKMKLTREQVVQMTLSAIEAAFGDDEELTCIRQRIEQFAANGSLPLCLLMLTAALWLAETMTMLGQSPCRALMRRRFFAGGLAWLVVLLIVRVQRGNSSFVGDRRHLNARALISSRSATADDELRAKIAGMRAREIKAELSDSGVDTSDLFDKEDLANRLFELQSGTSDGAPTPSPANSEAGVAEESTEEEKSPEDFMAQCRAMTVKALRTELGTRNIKWADALDKEDLVERLAKVLAEEASVAAKGPLRPGEVTKITGPQLRRSLHAYMYMYISSTPSQDKRCEAELTSLGLLASYRKPAMARQFRLGDRVTVAQTQLCGTVKFIGTTEFAAGEWMGIELDEKQGKNNGSVKGKTYFDCKPEHGLFVRPTAVTKISQPVPEISLQTPQAPEPPPQKDPQPPAASVPKAPVQPALLAIPQSGATPPPRRISKMEEGDKTREVEKASVQLELAQAMEDHDVDAIRSLIPRAANLCLAPEEISAARRILSWEVKQNMREEVDAVCNSVLQLKESIGNFMEEVQATKRPKTDSGAVISRLGVELEKRVWQKLESKIDGIVEKALAKLPEPPRPLELSLEAFCFEHFDLNGDGIITRDEFEEARQKILAQGGKTPAPAIARISDKITEKDRRLTTPREKVPWEFMRNLYTLAAQRLEVMEEGPVRDPSSEIFEASRFVVQHVLRKGIQRAQLMGAGPSVPDALAEAQQDIAAIRASKRRIEDATRKAEERVNAASTKVQAVARGRQARQKKDLLEKSAVTLQRSLRRLRQQWHQGKRMDFAAVVRAVKGQRREWAMEFQRVAGEDGLDQQSFVEALTRACGESVSSLQAEKLWIGYEQQSTGLGPMVLATFWAICEAVHEGDVVAAEFADITVEEYASYGHVPNQRAQLMGAGPSVPDALAEAQQDIAAIRASKRRIEDATRKAEERVNAASTKVQAVARGRQARQKKDLLEKSAVTLQRSLRRLRQQWHQGKRMDFAAVVRAVKGQRREWAMEFQRVAGEDGLDQQSFVEALTRACGESVSSLQAEKLWLGYLQQSELSGSMVLATFWAICEAVSQGDVQAAEFADMTVEEYVSYGTADRALKFTASLLNGRLQHDFKLLIWADSFVRVQQKLLLPSTNVDQRASHLKGALVVVDLVDGWNCEILASLSAPLLLDVYATWCGPCKFMEPEMGKAAVRAGSKVLMAKLDSDEQSEVSDQLQIRGLPTVILFDKTGQEKARFEGAMVESQIMNFLSDVLE</sequence>
<dbReference type="InterPro" id="IPR001365">
    <property type="entry name" value="A_deaminase_dom"/>
</dbReference>
<dbReference type="PANTHER" id="PTHR18916:SF82">
    <property type="entry name" value="CAP-GLY DOMAIN-CONTAINING PROTEIN"/>
    <property type="match status" value="1"/>
</dbReference>
<dbReference type="InterPro" id="IPR018247">
    <property type="entry name" value="EF_Hand_1_Ca_BS"/>
</dbReference>
<evidence type="ECO:0000256" key="9">
    <source>
        <dbReference type="SAM" id="MobiDB-lite"/>
    </source>
</evidence>
<dbReference type="InterPro" id="IPR006650">
    <property type="entry name" value="A/AMP_deam_AS"/>
</dbReference>
<dbReference type="InterPro" id="IPR036249">
    <property type="entry name" value="Thioredoxin-like_sf"/>
</dbReference>
<keyword evidence="15" id="KW-1185">Reference proteome</keyword>
<dbReference type="InterPro" id="IPR011992">
    <property type="entry name" value="EF-hand-dom_pair"/>
</dbReference>
<dbReference type="GO" id="GO:0035371">
    <property type="term" value="C:microtubule plus-end"/>
    <property type="evidence" value="ECO:0007669"/>
    <property type="project" value="TreeGrafter"/>
</dbReference>
<keyword evidence="6" id="KW-0862">Zinc</keyword>
<evidence type="ECO:0000256" key="1">
    <source>
        <dbReference type="ARBA" id="ARBA00001947"/>
    </source>
</evidence>
<dbReference type="PROSITE" id="PS00485">
    <property type="entry name" value="A_DEAMINASE"/>
    <property type="match status" value="1"/>
</dbReference>
<feature type="transmembrane region" description="Helical" evidence="10">
    <location>
        <begin position="134"/>
        <end position="153"/>
    </location>
</feature>
<accession>A0A1Q9EQB5</accession>
<dbReference type="InterPro" id="IPR017937">
    <property type="entry name" value="Thioredoxin_CS"/>
</dbReference>
<dbReference type="InterPro" id="IPR013766">
    <property type="entry name" value="Thioredoxin_domain"/>
</dbReference>
<keyword evidence="4" id="KW-0479">Metal-binding</keyword>
<protein>
    <recommendedName>
        <fullName evidence="3">Adenosine deaminase</fullName>
    </recommendedName>
</protein>
<dbReference type="InterPro" id="IPR036859">
    <property type="entry name" value="CAP-Gly_dom_sf"/>
</dbReference>
<dbReference type="SUPFAM" id="SSF74924">
    <property type="entry name" value="Cap-Gly domain"/>
    <property type="match status" value="1"/>
</dbReference>
<feature type="region of interest" description="Disordered" evidence="9">
    <location>
        <begin position="260"/>
        <end position="291"/>
    </location>
</feature>
<keyword evidence="5" id="KW-0378">Hydrolase</keyword>
<dbReference type="InterPro" id="IPR000938">
    <property type="entry name" value="CAP-Gly_domain"/>
</dbReference>
<evidence type="ECO:0000256" key="4">
    <source>
        <dbReference type="ARBA" id="ARBA00022723"/>
    </source>
</evidence>
<name>A0A1Q9EQB5_SYMMI</name>
<dbReference type="Gene3D" id="3.40.30.10">
    <property type="entry name" value="Glutaredoxin"/>
    <property type="match status" value="1"/>
</dbReference>
<evidence type="ECO:0000256" key="5">
    <source>
        <dbReference type="ARBA" id="ARBA00022801"/>
    </source>
</evidence>
<keyword evidence="7" id="KW-0106">Calcium</keyword>
<dbReference type="SUPFAM" id="SSF47473">
    <property type="entry name" value="EF-hand"/>
    <property type="match status" value="1"/>
</dbReference>
<evidence type="ECO:0000259" key="12">
    <source>
        <dbReference type="PROSITE" id="PS50245"/>
    </source>
</evidence>
<dbReference type="PROSITE" id="PS00845">
    <property type="entry name" value="CAP_GLY_1"/>
    <property type="match status" value="1"/>
</dbReference>
<dbReference type="Pfam" id="PF01302">
    <property type="entry name" value="CAP_GLY"/>
    <property type="match status" value="1"/>
</dbReference>
<dbReference type="PROSITE" id="PS50222">
    <property type="entry name" value="EF_HAND_2"/>
    <property type="match status" value="1"/>
</dbReference>
<keyword evidence="10" id="KW-0812">Transmembrane</keyword>
<evidence type="ECO:0000256" key="3">
    <source>
        <dbReference type="ARBA" id="ARBA00018099"/>
    </source>
</evidence>
<dbReference type="Proteomes" id="UP000186817">
    <property type="component" value="Unassembled WGS sequence"/>
</dbReference>
<dbReference type="PROSITE" id="PS50245">
    <property type="entry name" value="CAP_GLY_2"/>
    <property type="match status" value="1"/>
</dbReference>
<dbReference type="PROSITE" id="PS51352">
    <property type="entry name" value="THIOREDOXIN_2"/>
    <property type="match status" value="1"/>
</dbReference>
<dbReference type="PROSITE" id="PS00018">
    <property type="entry name" value="EF_HAND_1"/>
    <property type="match status" value="1"/>
</dbReference>
<dbReference type="PROSITE" id="PS50096">
    <property type="entry name" value="IQ"/>
    <property type="match status" value="2"/>
</dbReference>
<dbReference type="GO" id="GO:0031122">
    <property type="term" value="P:cytoplasmic microtubule organization"/>
    <property type="evidence" value="ECO:0007669"/>
    <property type="project" value="TreeGrafter"/>
</dbReference>
<dbReference type="GO" id="GO:0005509">
    <property type="term" value="F:calcium ion binding"/>
    <property type="evidence" value="ECO:0007669"/>
    <property type="project" value="InterPro"/>
</dbReference>
<dbReference type="Gene3D" id="1.10.238.10">
    <property type="entry name" value="EF-hand"/>
    <property type="match status" value="1"/>
</dbReference>
<dbReference type="Gene3D" id="3.20.20.140">
    <property type="entry name" value="Metal-dependent hydrolases"/>
    <property type="match status" value="1"/>
</dbReference>
<dbReference type="GO" id="GO:0005938">
    <property type="term" value="C:cell cortex"/>
    <property type="evidence" value="ECO:0007669"/>
    <property type="project" value="TreeGrafter"/>
</dbReference>
<feature type="domain" description="CAP-Gly" evidence="12">
    <location>
        <begin position="423"/>
        <end position="465"/>
    </location>
</feature>
<dbReference type="InterPro" id="IPR032466">
    <property type="entry name" value="Metal_Hydrolase"/>
</dbReference>
<feature type="transmembrane region" description="Helical" evidence="10">
    <location>
        <begin position="173"/>
        <end position="190"/>
    </location>
</feature>
<feature type="coiled-coil region" evidence="8">
    <location>
        <begin position="795"/>
        <end position="863"/>
    </location>
</feature>
<dbReference type="Gene3D" id="2.30.30.190">
    <property type="entry name" value="CAP Gly-rich-like domain"/>
    <property type="match status" value="1"/>
</dbReference>
<dbReference type="GO" id="GO:0019239">
    <property type="term" value="F:deaminase activity"/>
    <property type="evidence" value="ECO:0007669"/>
    <property type="project" value="InterPro"/>
</dbReference>
<comment type="cofactor">
    <cofactor evidence="1">
        <name>Zn(2+)</name>
        <dbReference type="ChEBI" id="CHEBI:29105"/>
    </cofactor>
</comment>
<dbReference type="PROSITE" id="PS00194">
    <property type="entry name" value="THIOREDOXIN_1"/>
    <property type="match status" value="1"/>
</dbReference>
<dbReference type="EMBL" id="LSRX01000094">
    <property type="protein sequence ID" value="OLQ09567.1"/>
    <property type="molecule type" value="Genomic_DNA"/>
</dbReference>
<evidence type="ECO:0000259" key="13">
    <source>
        <dbReference type="PROSITE" id="PS51352"/>
    </source>
</evidence>
<feature type="domain" description="EF-hand" evidence="11">
    <location>
        <begin position="675"/>
        <end position="702"/>
    </location>
</feature>
<organism evidence="14 15">
    <name type="scientific">Symbiodinium microadriaticum</name>
    <name type="common">Dinoflagellate</name>
    <name type="synonym">Zooxanthella microadriatica</name>
    <dbReference type="NCBI Taxonomy" id="2951"/>
    <lineage>
        <taxon>Eukaryota</taxon>
        <taxon>Sar</taxon>
        <taxon>Alveolata</taxon>
        <taxon>Dinophyceae</taxon>
        <taxon>Suessiales</taxon>
        <taxon>Symbiodiniaceae</taxon>
        <taxon>Symbiodinium</taxon>
    </lineage>
</organism>
<dbReference type="GO" id="GO:0005634">
    <property type="term" value="C:nucleus"/>
    <property type="evidence" value="ECO:0007669"/>
    <property type="project" value="TreeGrafter"/>
</dbReference>
<dbReference type="InterPro" id="IPR002048">
    <property type="entry name" value="EF_hand_dom"/>
</dbReference>
<dbReference type="PANTHER" id="PTHR18916">
    <property type="entry name" value="DYNACTIN 1-RELATED MICROTUBULE-BINDING"/>
    <property type="match status" value="1"/>
</dbReference>
<keyword evidence="10" id="KW-0472">Membrane</keyword>
<feature type="compositionally biased region" description="Pro residues" evidence="9">
    <location>
        <begin position="486"/>
        <end position="500"/>
    </location>
</feature>
<evidence type="ECO:0000256" key="7">
    <source>
        <dbReference type="ARBA" id="ARBA00022837"/>
    </source>
</evidence>
<comment type="caution">
    <text evidence="14">The sequence shown here is derived from an EMBL/GenBank/DDBJ whole genome shotgun (WGS) entry which is preliminary data.</text>
</comment>
<evidence type="ECO:0000256" key="6">
    <source>
        <dbReference type="ARBA" id="ARBA00022833"/>
    </source>
</evidence>
<proteinExistence type="inferred from homology"/>
<evidence type="ECO:0000259" key="11">
    <source>
        <dbReference type="PROSITE" id="PS50222"/>
    </source>
</evidence>
<dbReference type="Pfam" id="PF00085">
    <property type="entry name" value="Thioredoxin"/>
    <property type="match status" value="1"/>
</dbReference>
<dbReference type="GO" id="GO:0009168">
    <property type="term" value="P:purine ribonucleoside monophosphate biosynthetic process"/>
    <property type="evidence" value="ECO:0007669"/>
    <property type="project" value="InterPro"/>
</dbReference>
<dbReference type="CDD" id="cd02947">
    <property type="entry name" value="TRX_family"/>
    <property type="match status" value="1"/>
</dbReference>
<feature type="region of interest" description="Disordered" evidence="9">
    <location>
        <begin position="480"/>
        <end position="537"/>
    </location>
</feature>
<reference evidence="14 15" key="1">
    <citation type="submission" date="2016-02" db="EMBL/GenBank/DDBJ databases">
        <title>Genome analysis of coral dinoflagellate symbionts highlights evolutionary adaptations to a symbiotic lifestyle.</title>
        <authorList>
            <person name="Aranda M."/>
            <person name="Li Y."/>
            <person name="Liew Y.J."/>
            <person name="Baumgarten S."/>
            <person name="Simakov O."/>
            <person name="Wilson M."/>
            <person name="Piel J."/>
            <person name="Ashoor H."/>
            <person name="Bougouffa S."/>
            <person name="Bajic V.B."/>
            <person name="Ryu T."/>
            <person name="Ravasi T."/>
            <person name="Bayer T."/>
            <person name="Micklem G."/>
            <person name="Kim H."/>
            <person name="Bhak J."/>
            <person name="Lajeunesse T.C."/>
            <person name="Voolstra C.R."/>
        </authorList>
    </citation>
    <scope>NUCLEOTIDE SEQUENCE [LARGE SCALE GENOMIC DNA]</scope>
    <source>
        <strain evidence="14 15">CCMP2467</strain>
    </source>
</reference>
<evidence type="ECO:0000256" key="10">
    <source>
        <dbReference type="SAM" id="Phobius"/>
    </source>
</evidence>
<dbReference type="SMART" id="SM01052">
    <property type="entry name" value="CAP_GLY"/>
    <property type="match status" value="1"/>
</dbReference>
<keyword evidence="10" id="KW-1133">Transmembrane helix</keyword>
<evidence type="ECO:0000313" key="15">
    <source>
        <dbReference type="Proteomes" id="UP000186817"/>
    </source>
</evidence>
<feature type="coiled-coil region" evidence="8">
    <location>
        <begin position="992"/>
        <end position="1060"/>
    </location>
</feature>
<evidence type="ECO:0000256" key="2">
    <source>
        <dbReference type="ARBA" id="ARBA00006676"/>
    </source>
</evidence>
<dbReference type="InterPro" id="IPR000048">
    <property type="entry name" value="IQ_motif_EF-hand-BS"/>
</dbReference>
<feature type="compositionally biased region" description="Basic and acidic residues" evidence="9">
    <location>
        <begin position="527"/>
        <end position="537"/>
    </location>
</feature>
<evidence type="ECO:0000256" key="8">
    <source>
        <dbReference type="SAM" id="Coils"/>
    </source>
</evidence>
<evidence type="ECO:0000313" key="14">
    <source>
        <dbReference type="EMBL" id="OLQ09567.1"/>
    </source>
</evidence>